<feature type="domain" description="Spp2/MOS2 G-patch" evidence="5">
    <location>
        <begin position="256"/>
        <end position="321"/>
    </location>
</feature>
<feature type="compositionally biased region" description="Basic and acidic residues" evidence="4">
    <location>
        <begin position="388"/>
        <end position="464"/>
    </location>
</feature>
<dbReference type="AlphaFoldDB" id="A0AAW0G621"/>
<keyword evidence="3" id="KW-0539">Nucleus</keyword>
<dbReference type="PANTHER" id="PTHR15818">
    <property type="entry name" value="G PATCH AND KOW-CONTAINING"/>
    <property type="match status" value="1"/>
</dbReference>
<dbReference type="PANTHER" id="PTHR15818:SF2">
    <property type="entry name" value="G-PATCH DOMAIN AND KOW MOTIFS-CONTAINING PROTEIN"/>
    <property type="match status" value="1"/>
</dbReference>
<dbReference type="GO" id="GO:0000398">
    <property type="term" value="P:mRNA splicing, via spliceosome"/>
    <property type="evidence" value="ECO:0007669"/>
    <property type="project" value="InterPro"/>
</dbReference>
<dbReference type="InterPro" id="IPR026822">
    <property type="entry name" value="Spp2/MOS2_G-patch"/>
</dbReference>
<organism evidence="6 7">
    <name type="scientific">Cerrena zonata</name>
    <dbReference type="NCBI Taxonomy" id="2478898"/>
    <lineage>
        <taxon>Eukaryota</taxon>
        <taxon>Fungi</taxon>
        <taxon>Dikarya</taxon>
        <taxon>Basidiomycota</taxon>
        <taxon>Agaricomycotina</taxon>
        <taxon>Agaricomycetes</taxon>
        <taxon>Polyporales</taxon>
        <taxon>Cerrenaceae</taxon>
        <taxon>Cerrena</taxon>
    </lineage>
</organism>
<evidence type="ECO:0000256" key="3">
    <source>
        <dbReference type="ARBA" id="ARBA00023242"/>
    </source>
</evidence>
<feature type="region of interest" description="Disordered" evidence="4">
    <location>
        <begin position="284"/>
        <end position="464"/>
    </location>
</feature>
<feature type="compositionally biased region" description="Basic and acidic residues" evidence="4">
    <location>
        <begin position="318"/>
        <end position="329"/>
    </location>
</feature>
<name>A0AAW0G621_9APHY</name>
<feature type="region of interest" description="Disordered" evidence="4">
    <location>
        <begin position="192"/>
        <end position="214"/>
    </location>
</feature>
<proteinExistence type="inferred from homology"/>
<feature type="region of interest" description="Disordered" evidence="4">
    <location>
        <begin position="139"/>
        <end position="176"/>
    </location>
</feature>
<dbReference type="Pfam" id="PF12656">
    <property type="entry name" value="G-patch_2"/>
    <property type="match status" value="1"/>
</dbReference>
<comment type="similarity">
    <text evidence="2">Belongs to the SPP2 family.</text>
</comment>
<feature type="compositionally biased region" description="Basic and acidic residues" evidence="4">
    <location>
        <begin position="337"/>
        <end position="361"/>
    </location>
</feature>
<dbReference type="GO" id="GO:0005681">
    <property type="term" value="C:spliceosomal complex"/>
    <property type="evidence" value="ECO:0007669"/>
    <property type="project" value="TreeGrafter"/>
</dbReference>
<feature type="compositionally biased region" description="Polar residues" evidence="4">
    <location>
        <begin position="21"/>
        <end position="31"/>
    </location>
</feature>
<comment type="caution">
    <text evidence="6">The sequence shown here is derived from an EMBL/GenBank/DDBJ whole genome shotgun (WGS) entry which is preliminary data.</text>
</comment>
<evidence type="ECO:0000313" key="6">
    <source>
        <dbReference type="EMBL" id="KAK7685107.1"/>
    </source>
</evidence>
<comment type="subcellular location">
    <subcellularLocation>
        <location evidence="1">Nucleus</location>
    </subcellularLocation>
</comment>
<dbReference type="Proteomes" id="UP001385951">
    <property type="component" value="Unassembled WGS sequence"/>
</dbReference>
<gene>
    <name evidence="6" type="ORF">QCA50_011946</name>
</gene>
<evidence type="ECO:0000256" key="2">
    <source>
        <dbReference type="ARBA" id="ARBA00008576"/>
    </source>
</evidence>
<dbReference type="InterPro" id="IPR045166">
    <property type="entry name" value="Spp2-like"/>
</dbReference>
<evidence type="ECO:0000259" key="5">
    <source>
        <dbReference type="Pfam" id="PF12656"/>
    </source>
</evidence>
<feature type="compositionally biased region" description="Low complexity" evidence="4">
    <location>
        <begin position="362"/>
        <end position="378"/>
    </location>
</feature>
<feature type="compositionally biased region" description="Acidic residues" evidence="4">
    <location>
        <begin position="70"/>
        <end position="81"/>
    </location>
</feature>
<feature type="compositionally biased region" description="Polar residues" evidence="4">
    <location>
        <begin position="161"/>
        <end position="171"/>
    </location>
</feature>
<keyword evidence="7" id="KW-1185">Reference proteome</keyword>
<reference evidence="6 7" key="1">
    <citation type="submission" date="2022-09" db="EMBL/GenBank/DDBJ databases">
        <authorList>
            <person name="Palmer J.M."/>
        </authorList>
    </citation>
    <scope>NUCLEOTIDE SEQUENCE [LARGE SCALE GENOMIC DNA]</scope>
    <source>
        <strain evidence="6 7">DSM 7382</strain>
    </source>
</reference>
<feature type="region of interest" description="Disordered" evidence="4">
    <location>
        <begin position="1"/>
        <end position="83"/>
    </location>
</feature>
<sequence length="464" mass="52026">MSSSSGPEKVSFTIRRPTPVSRASSAGNDSDSGFKVPSLPRHLANETSHPGSPLARSVRSSPKRTYNEVDSSDEETEDQDELVTGFDSFGVQRVIPQLTVALFFDSLHEKKKQPEGPLVIPALKNRDWRDLARKRKQIYLPPSSSATTGADGSVGGLGTRDSINSGPQLSGLQLAKKPKLEDGAEVKMEVEEQETVSAVENHAEEDVKEEELTEDQKAIRAILAAAKNPNHSDEPQIEIIPVSEEDALRQDLTELPDSASLDDYERVPVSQFGAALLRGMGWTDGTAASRKKGADGKPKGLTEPWLPQARPALLGIGAKEKEVFDDGSGKGKKFRPDKKYMPLLKVEKNGSRNGSEDRDTRSGSGSSSRRRSPSPSHSSSKKASRRSPSPDRRRDRDRHDSDNRRRDDYRDRDRERERDRDRDRDRRKDYESNSSRRDRDRDSDRRRDRSSERHRDSSSRRRDY</sequence>
<evidence type="ECO:0000313" key="7">
    <source>
        <dbReference type="Proteomes" id="UP001385951"/>
    </source>
</evidence>
<dbReference type="EMBL" id="JASBNA010000022">
    <property type="protein sequence ID" value="KAK7685107.1"/>
    <property type="molecule type" value="Genomic_DNA"/>
</dbReference>
<evidence type="ECO:0000256" key="4">
    <source>
        <dbReference type="SAM" id="MobiDB-lite"/>
    </source>
</evidence>
<protein>
    <recommendedName>
        <fullName evidence="5">Spp2/MOS2 G-patch domain-containing protein</fullName>
    </recommendedName>
</protein>
<evidence type="ECO:0000256" key="1">
    <source>
        <dbReference type="ARBA" id="ARBA00004123"/>
    </source>
</evidence>
<accession>A0AAW0G621</accession>